<organism evidence="2 3">
    <name type="scientific">Collybiopsis luxurians FD-317 M1</name>
    <dbReference type="NCBI Taxonomy" id="944289"/>
    <lineage>
        <taxon>Eukaryota</taxon>
        <taxon>Fungi</taxon>
        <taxon>Dikarya</taxon>
        <taxon>Basidiomycota</taxon>
        <taxon>Agaricomycotina</taxon>
        <taxon>Agaricomycetes</taxon>
        <taxon>Agaricomycetidae</taxon>
        <taxon>Agaricales</taxon>
        <taxon>Marasmiineae</taxon>
        <taxon>Omphalotaceae</taxon>
        <taxon>Collybiopsis</taxon>
        <taxon>Collybiopsis luxurians</taxon>
    </lineage>
</organism>
<gene>
    <name evidence="2" type="ORF">GYMLUDRAFT_1028687</name>
</gene>
<name>A0A0D0AQH5_9AGAR</name>
<evidence type="ECO:0000313" key="2">
    <source>
        <dbReference type="EMBL" id="KIK52565.1"/>
    </source>
</evidence>
<dbReference type="HOGENOM" id="CLU_2015541_0_0_1"/>
<evidence type="ECO:0000256" key="1">
    <source>
        <dbReference type="SAM" id="SignalP"/>
    </source>
</evidence>
<keyword evidence="3" id="KW-1185">Reference proteome</keyword>
<evidence type="ECO:0000313" key="3">
    <source>
        <dbReference type="Proteomes" id="UP000053593"/>
    </source>
</evidence>
<accession>A0A0D0AQH5</accession>
<feature type="signal peptide" evidence="1">
    <location>
        <begin position="1"/>
        <end position="28"/>
    </location>
</feature>
<feature type="chain" id="PRO_5002207304" evidence="1">
    <location>
        <begin position="29"/>
        <end position="123"/>
    </location>
</feature>
<sequence length="123" mass="13941">MRNEFYVARPRLLNLITLLWLSMFDSTGRNTQGSMTSTGNASLQLRNYEGLILQIVTFFQLGMHVAEKDVAMEVVVGDGDAEWEEGEDGNAAEEEDEIAAMLMQPWISQLMISYMYCINTSLY</sequence>
<reference evidence="2 3" key="1">
    <citation type="submission" date="2014-04" db="EMBL/GenBank/DDBJ databases">
        <title>Evolutionary Origins and Diversification of the Mycorrhizal Mutualists.</title>
        <authorList>
            <consortium name="DOE Joint Genome Institute"/>
            <consortium name="Mycorrhizal Genomics Consortium"/>
            <person name="Kohler A."/>
            <person name="Kuo A."/>
            <person name="Nagy L.G."/>
            <person name="Floudas D."/>
            <person name="Copeland A."/>
            <person name="Barry K.W."/>
            <person name="Cichocki N."/>
            <person name="Veneault-Fourrey C."/>
            <person name="LaButti K."/>
            <person name="Lindquist E.A."/>
            <person name="Lipzen A."/>
            <person name="Lundell T."/>
            <person name="Morin E."/>
            <person name="Murat C."/>
            <person name="Riley R."/>
            <person name="Ohm R."/>
            <person name="Sun H."/>
            <person name="Tunlid A."/>
            <person name="Henrissat B."/>
            <person name="Grigoriev I.V."/>
            <person name="Hibbett D.S."/>
            <person name="Martin F."/>
        </authorList>
    </citation>
    <scope>NUCLEOTIDE SEQUENCE [LARGE SCALE GENOMIC DNA]</scope>
    <source>
        <strain evidence="2 3">FD-317 M1</strain>
    </source>
</reference>
<dbReference type="Proteomes" id="UP000053593">
    <property type="component" value="Unassembled WGS sequence"/>
</dbReference>
<dbReference type="AlphaFoldDB" id="A0A0D0AQH5"/>
<dbReference type="EMBL" id="KN834841">
    <property type="protein sequence ID" value="KIK52565.1"/>
    <property type="molecule type" value="Genomic_DNA"/>
</dbReference>
<protein>
    <submittedName>
        <fullName evidence="2">Uncharacterized protein</fullName>
    </submittedName>
</protein>
<proteinExistence type="predicted"/>
<keyword evidence="1" id="KW-0732">Signal</keyword>